<evidence type="ECO:0000313" key="3">
    <source>
        <dbReference type="Proteomes" id="UP000274920"/>
    </source>
</evidence>
<feature type="compositionally biased region" description="Polar residues" evidence="1">
    <location>
        <begin position="50"/>
        <end position="64"/>
    </location>
</feature>
<feature type="compositionally biased region" description="Basic and acidic residues" evidence="1">
    <location>
        <begin position="13"/>
        <end position="30"/>
    </location>
</feature>
<accession>A0A3R8KUI5</accession>
<dbReference type="AlphaFoldDB" id="A0A3R8KUI5"/>
<reference evidence="2" key="1">
    <citation type="submission" date="2018-10" db="EMBL/GenBank/DDBJ databases">
        <title>Schaedlerella arabinophila gen. nov. sp. nov., isolated from the mouse intestinal tract and comparative analysis with the genome of the closely related altered Schaedler flora strain ASF502.</title>
        <authorList>
            <person name="Miyake S."/>
            <person name="Soh M."/>
            <person name="Seedorf H."/>
        </authorList>
    </citation>
    <scope>NUCLEOTIDE SEQUENCE [LARGE SCALE GENOMIC DNA]</scope>
    <source>
        <strain evidence="2">DSM 106076</strain>
    </source>
</reference>
<dbReference type="RefSeq" id="WP_016294853.1">
    <property type="nucleotide sequence ID" value="NZ_RHJS01000002.1"/>
</dbReference>
<feature type="compositionally biased region" description="Polar residues" evidence="1">
    <location>
        <begin position="1"/>
        <end position="11"/>
    </location>
</feature>
<organism evidence="2 3">
    <name type="scientific">Schaedlerella arabinosiphila</name>
    <dbReference type="NCBI Taxonomy" id="2044587"/>
    <lineage>
        <taxon>Bacteria</taxon>
        <taxon>Bacillati</taxon>
        <taxon>Bacillota</taxon>
        <taxon>Clostridia</taxon>
        <taxon>Lachnospirales</taxon>
        <taxon>Lachnospiraceae</taxon>
        <taxon>Schaedlerella</taxon>
    </lineage>
</organism>
<comment type="caution">
    <text evidence="2">The sequence shown here is derived from an EMBL/GenBank/DDBJ whole genome shotgun (WGS) entry which is preliminary data.</text>
</comment>
<dbReference type="EMBL" id="RHJS01000002">
    <property type="protein sequence ID" value="RRK32110.1"/>
    <property type="molecule type" value="Genomic_DNA"/>
</dbReference>
<proteinExistence type="predicted"/>
<sequence>MSILMTPNNMQDEIMRRGDLKQTDIKEDSVKISNSANPDSAAKISRFNPVGNSSDTKKATQPNRIDTRPAFDQYTPEKPDGQKSYGHYKMVADEYGNPKAQFFEPSKNLEEKENDTSMTDVSGKSDTEKSSEGSQKLQKLKKKRQELKQQILSEADPKKAEQLKKKLALIERKIKSQQK</sequence>
<gene>
    <name evidence="2" type="ORF">EBB54_12560</name>
</gene>
<keyword evidence="3" id="KW-1185">Reference proteome</keyword>
<dbReference type="Proteomes" id="UP000274920">
    <property type="component" value="Unassembled WGS sequence"/>
</dbReference>
<protein>
    <submittedName>
        <fullName evidence="2">Uncharacterized protein</fullName>
    </submittedName>
</protein>
<evidence type="ECO:0000256" key="1">
    <source>
        <dbReference type="SAM" id="MobiDB-lite"/>
    </source>
</evidence>
<feature type="compositionally biased region" description="Basic and acidic residues" evidence="1">
    <location>
        <begin position="65"/>
        <end position="81"/>
    </location>
</feature>
<evidence type="ECO:0000313" key="2">
    <source>
        <dbReference type="EMBL" id="RRK32110.1"/>
    </source>
</evidence>
<name>A0A3R8KUI5_9FIRM</name>
<feature type="region of interest" description="Disordered" evidence="1">
    <location>
        <begin position="1"/>
        <end position="161"/>
    </location>
</feature>